<protein>
    <submittedName>
        <fullName evidence="1">Uncharacterized protein</fullName>
    </submittedName>
</protein>
<evidence type="ECO:0000313" key="2">
    <source>
        <dbReference type="Proteomes" id="UP001497644"/>
    </source>
</evidence>
<sequence>MRRRRTNEKEDSEKILTVEEEELVTKTLDPKNSGTSKEKGEQHLIKKKKSLISEKGMRHVSRLIKLISGKQPLQSLIGVVEGLEMKILFDFRGKFNVITKTAVELIESKVRKLKRIKNSESIPKYLKR</sequence>
<keyword evidence="2" id="KW-1185">Reference proteome</keyword>
<accession>A0AAV2MWE6</accession>
<comment type="caution">
    <text evidence="1">The sequence shown here is derived from an EMBL/GenBank/DDBJ whole genome shotgun (WGS) entry which is preliminary data.</text>
</comment>
<dbReference type="EMBL" id="CAXIPU020000424">
    <property type="protein sequence ID" value="CAL1671828.1"/>
    <property type="molecule type" value="Genomic_DNA"/>
</dbReference>
<name>A0AAV2MWE6_9HYME</name>
<dbReference type="AlphaFoldDB" id="A0AAV2MWE6"/>
<reference evidence="1" key="1">
    <citation type="submission" date="2024-04" db="EMBL/GenBank/DDBJ databases">
        <authorList>
            <consortium name="Molecular Ecology Group"/>
        </authorList>
    </citation>
    <scope>NUCLEOTIDE SEQUENCE</scope>
</reference>
<proteinExistence type="predicted"/>
<evidence type="ECO:0000313" key="1">
    <source>
        <dbReference type="EMBL" id="CAL1671828.1"/>
    </source>
</evidence>
<organism evidence="1 2">
    <name type="scientific">Lasius platythorax</name>
    <dbReference type="NCBI Taxonomy" id="488582"/>
    <lineage>
        <taxon>Eukaryota</taxon>
        <taxon>Metazoa</taxon>
        <taxon>Ecdysozoa</taxon>
        <taxon>Arthropoda</taxon>
        <taxon>Hexapoda</taxon>
        <taxon>Insecta</taxon>
        <taxon>Pterygota</taxon>
        <taxon>Neoptera</taxon>
        <taxon>Endopterygota</taxon>
        <taxon>Hymenoptera</taxon>
        <taxon>Apocrita</taxon>
        <taxon>Aculeata</taxon>
        <taxon>Formicoidea</taxon>
        <taxon>Formicidae</taxon>
        <taxon>Formicinae</taxon>
        <taxon>Lasius</taxon>
        <taxon>Lasius</taxon>
    </lineage>
</organism>
<dbReference type="Proteomes" id="UP001497644">
    <property type="component" value="Unassembled WGS sequence"/>
</dbReference>
<gene>
    <name evidence="1" type="ORF">LPLAT_LOCUS5248</name>
</gene>